<evidence type="ECO:0000256" key="3">
    <source>
        <dbReference type="ARBA" id="ARBA00022490"/>
    </source>
</evidence>
<evidence type="ECO:0000256" key="7">
    <source>
        <dbReference type="ARBA" id="ARBA00022691"/>
    </source>
</evidence>
<proteinExistence type="inferred from homology"/>
<evidence type="ECO:0000256" key="9">
    <source>
        <dbReference type="ARBA" id="ARBA00047944"/>
    </source>
</evidence>
<dbReference type="GO" id="GO:0070475">
    <property type="term" value="P:rRNA base methylation"/>
    <property type="evidence" value="ECO:0007669"/>
    <property type="project" value="TreeGrafter"/>
</dbReference>
<name>K1XY87_9BACT</name>
<evidence type="ECO:0000256" key="5">
    <source>
        <dbReference type="ARBA" id="ARBA00022603"/>
    </source>
</evidence>
<dbReference type="GO" id="GO:0005737">
    <property type="term" value="C:cytoplasm"/>
    <property type="evidence" value="ECO:0007669"/>
    <property type="project" value="UniProtKB-SubCell"/>
</dbReference>
<dbReference type="PANTHER" id="PTHR30027:SF3">
    <property type="entry name" value="16S RRNA (URACIL(1498)-N(3))-METHYLTRANSFERASE"/>
    <property type="match status" value="1"/>
</dbReference>
<comment type="similarity">
    <text evidence="2 10">Belongs to the RNA methyltransferase RsmE family.</text>
</comment>
<dbReference type="PIRSF" id="PIRSF015601">
    <property type="entry name" value="MTase_slr0722"/>
    <property type="match status" value="1"/>
</dbReference>
<dbReference type="NCBIfam" id="TIGR00046">
    <property type="entry name" value="RsmE family RNA methyltransferase"/>
    <property type="match status" value="1"/>
</dbReference>
<protein>
    <recommendedName>
        <fullName evidence="10">Ribosomal RNA small subunit methyltransferase E</fullName>
        <ecNumber evidence="10">2.1.1.193</ecNumber>
    </recommendedName>
</protein>
<comment type="subcellular location">
    <subcellularLocation>
        <location evidence="1 10">Cytoplasm</location>
    </subcellularLocation>
</comment>
<evidence type="ECO:0000256" key="10">
    <source>
        <dbReference type="PIRNR" id="PIRNR015601"/>
    </source>
</evidence>
<comment type="catalytic activity">
    <reaction evidence="9 10">
        <text>uridine(1498) in 16S rRNA + S-adenosyl-L-methionine = N(3)-methyluridine(1498) in 16S rRNA + S-adenosyl-L-homocysteine + H(+)</text>
        <dbReference type="Rhea" id="RHEA:42920"/>
        <dbReference type="Rhea" id="RHEA-COMP:10283"/>
        <dbReference type="Rhea" id="RHEA-COMP:10284"/>
        <dbReference type="ChEBI" id="CHEBI:15378"/>
        <dbReference type="ChEBI" id="CHEBI:57856"/>
        <dbReference type="ChEBI" id="CHEBI:59789"/>
        <dbReference type="ChEBI" id="CHEBI:65315"/>
        <dbReference type="ChEBI" id="CHEBI:74502"/>
        <dbReference type="EC" id="2.1.1.193"/>
    </reaction>
</comment>
<evidence type="ECO:0000256" key="2">
    <source>
        <dbReference type="ARBA" id="ARBA00005528"/>
    </source>
</evidence>
<dbReference type="InterPro" id="IPR046886">
    <property type="entry name" value="RsmE_MTase_dom"/>
</dbReference>
<dbReference type="EMBL" id="AMFJ01036091">
    <property type="protein sequence ID" value="EKD25328.1"/>
    <property type="molecule type" value="Genomic_DNA"/>
</dbReference>
<sequence length="252" mass="29450">MQLFVTDYTKKDNNVVINNVDLLSQLRKVLRASIGDIIWIQSPQNEAKKTRYEVRIDVWDNKIIEGTIVSEQAHDIGNEKRSMIIAMPNKRDKIEMIVQKLTECALDQIVFWPSERSIITQWNPKKEERLQKIIREALEQSRGRHTPELIFTTTPKDIVGDTPLVVFDKDCHPEWNEGYKKLSQYSSLRSEWQKHIYGLIGPEGGLTHRDYQRLEWTRYDIYGLGETVLRTETAAIVGGWLIKNNWQLITNN</sequence>
<dbReference type="InterPro" id="IPR029028">
    <property type="entry name" value="Alpha/beta_knot_MTases"/>
</dbReference>
<keyword evidence="6 10" id="KW-0808">Transferase</keyword>
<keyword evidence="5 10" id="KW-0489">Methyltransferase</keyword>
<evidence type="ECO:0000256" key="6">
    <source>
        <dbReference type="ARBA" id="ARBA00022679"/>
    </source>
</evidence>
<dbReference type="CDD" id="cd18084">
    <property type="entry name" value="RsmE-like"/>
    <property type="match status" value="1"/>
</dbReference>
<reference evidence="12" key="1">
    <citation type="journal article" date="2012" name="Science">
        <title>Fermentation, hydrogen, and sulfur metabolism in multiple uncultivated bacterial phyla.</title>
        <authorList>
            <person name="Wrighton K.C."/>
            <person name="Thomas B.C."/>
            <person name="Sharon I."/>
            <person name="Miller C.S."/>
            <person name="Castelle C.J."/>
            <person name="VerBerkmoes N.C."/>
            <person name="Wilkins M.J."/>
            <person name="Hettich R.L."/>
            <person name="Lipton M.S."/>
            <person name="Williams K.H."/>
            <person name="Long P.E."/>
            <person name="Banfield J.F."/>
        </authorList>
    </citation>
    <scope>NUCLEOTIDE SEQUENCE [LARGE SCALE GENOMIC DNA]</scope>
</reference>
<evidence type="ECO:0000256" key="1">
    <source>
        <dbReference type="ARBA" id="ARBA00004496"/>
    </source>
</evidence>
<keyword evidence="3 10" id="KW-0963">Cytoplasm</keyword>
<keyword evidence="4 10" id="KW-0698">rRNA processing</keyword>
<dbReference type="InterPro" id="IPR029026">
    <property type="entry name" value="tRNA_m1G_MTases_N"/>
</dbReference>
<comment type="function">
    <text evidence="8 10">Specifically methylates the N3 position of the uracil ring of uridine 1498 (m3U1498) in 16S rRNA. Acts on the fully assembled 30S ribosomal subunit.</text>
</comment>
<dbReference type="EC" id="2.1.1.193" evidence="10"/>
<dbReference type="SUPFAM" id="SSF75217">
    <property type="entry name" value="alpha/beta knot"/>
    <property type="match status" value="1"/>
</dbReference>
<dbReference type="PANTHER" id="PTHR30027">
    <property type="entry name" value="RIBOSOMAL RNA SMALL SUBUNIT METHYLTRANSFERASE E"/>
    <property type="match status" value="1"/>
</dbReference>
<comment type="caution">
    <text evidence="12">The sequence shown here is derived from an EMBL/GenBank/DDBJ whole genome shotgun (WGS) entry which is preliminary data.</text>
</comment>
<dbReference type="Pfam" id="PF04452">
    <property type="entry name" value="Methyltrans_RNA"/>
    <property type="match status" value="1"/>
</dbReference>
<evidence type="ECO:0000313" key="12">
    <source>
        <dbReference type="EMBL" id="EKD25328.1"/>
    </source>
</evidence>
<feature type="domain" description="Ribosomal RNA small subunit methyltransferase E methyltransferase" evidence="11">
    <location>
        <begin position="83"/>
        <end position="237"/>
    </location>
</feature>
<dbReference type="AlphaFoldDB" id="K1XY87"/>
<evidence type="ECO:0000256" key="4">
    <source>
        <dbReference type="ARBA" id="ARBA00022552"/>
    </source>
</evidence>
<dbReference type="GO" id="GO:0070042">
    <property type="term" value="F:rRNA (uridine-N3-)-methyltransferase activity"/>
    <property type="evidence" value="ECO:0007669"/>
    <property type="project" value="TreeGrafter"/>
</dbReference>
<evidence type="ECO:0000259" key="11">
    <source>
        <dbReference type="Pfam" id="PF04452"/>
    </source>
</evidence>
<dbReference type="InterPro" id="IPR006700">
    <property type="entry name" value="RsmE"/>
</dbReference>
<organism evidence="12">
    <name type="scientific">uncultured bacterium</name>
    <name type="common">gcode 4</name>
    <dbReference type="NCBI Taxonomy" id="1234023"/>
    <lineage>
        <taxon>Bacteria</taxon>
        <taxon>environmental samples</taxon>
    </lineage>
</organism>
<gene>
    <name evidence="12" type="ORF">ACD_80C00084G0014</name>
</gene>
<dbReference type="Gene3D" id="3.40.1280.10">
    <property type="match status" value="1"/>
</dbReference>
<evidence type="ECO:0000256" key="8">
    <source>
        <dbReference type="ARBA" id="ARBA00025699"/>
    </source>
</evidence>
<accession>K1XY87</accession>
<keyword evidence="7 10" id="KW-0949">S-adenosyl-L-methionine</keyword>